<reference evidence="1" key="1">
    <citation type="journal article" date="2019" name="bioRxiv">
        <title>The Genome of the Zebra Mussel, Dreissena polymorpha: A Resource for Invasive Species Research.</title>
        <authorList>
            <person name="McCartney M.A."/>
            <person name="Auch B."/>
            <person name="Kono T."/>
            <person name="Mallez S."/>
            <person name="Zhang Y."/>
            <person name="Obille A."/>
            <person name="Becker A."/>
            <person name="Abrahante J.E."/>
            <person name="Garbe J."/>
            <person name="Badalamenti J.P."/>
            <person name="Herman A."/>
            <person name="Mangelson H."/>
            <person name="Liachko I."/>
            <person name="Sullivan S."/>
            <person name="Sone E.D."/>
            <person name="Koren S."/>
            <person name="Silverstein K.A.T."/>
            <person name="Beckman K.B."/>
            <person name="Gohl D.M."/>
        </authorList>
    </citation>
    <scope>NUCLEOTIDE SEQUENCE</scope>
    <source>
        <strain evidence="1">Duluth1</strain>
        <tissue evidence="1">Whole animal</tissue>
    </source>
</reference>
<organism evidence="1 2">
    <name type="scientific">Dreissena polymorpha</name>
    <name type="common">Zebra mussel</name>
    <name type="synonym">Mytilus polymorpha</name>
    <dbReference type="NCBI Taxonomy" id="45954"/>
    <lineage>
        <taxon>Eukaryota</taxon>
        <taxon>Metazoa</taxon>
        <taxon>Spiralia</taxon>
        <taxon>Lophotrochozoa</taxon>
        <taxon>Mollusca</taxon>
        <taxon>Bivalvia</taxon>
        <taxon>Autobranchia</taxon>
        <taxon>Heteroconchia</taxon>
        <taxon>Euheterodonta</taxon>
        <taxon>Imparidentia</taxon>
        <taxon>Neoheterodontei</taxon>
        <taxon>Myida</taxon>
        <taxon>Dreissenoidea</taxon>
        <taxon>Dreissenidae</taxon>
        <taxon>Dreissena</taxon>
    </lineage>
</organism>
<dbReference type="Proteomes" id="UP000828390">
    <property type="component" value="Unassembled WGS sequence"/>
</dbReference>
<comment type="caution">
    <text evidence="1">The sequence shown here is derived from an EMBL/GenBank/DDBJ whole genome shotgun (WGS) entry which is preliminary data.</text>
</comment>
<gene>
    <name evidence="1" type="ORF">DPMN_100078</name>
</gene>
<proteinExistence type="predicted"/>
<keyword evidence="2" id="KW-1185">Reference proteome</keyword>
<dbReference type="AlphaFoldDB" id="A0A9D4LIH5"/>
<dbReference type="EMBL" id="JAIWYP010000003">
    <property type="protein sequence ID" value="KAH3857471.1"/>
    <property type="molecule type" value="Genomic_DNA"/>
</dbReference>
<sequence length="59" mass="6385">MPVSRAPTSCGHVKVHCSKKILSATEKPVNEIESVEHSDHTIDPSRPVKGVTCQPCDAF</sequence>
<accession>A0A9D4LIH5</accession>
<protein>
    <submittedName>
        <fullName evidence="1">Uncharacterized protein</fullName>
    </submittedName>
</protein>
<name>A0A9D4LIH5_DREPO</name>
<evidence type="ECO:0000313" key="2">
    <source>
        <dbReference type="Proteomes" id="UP000828390"/>
    </source>
</evidence>
<reference evidence="1" key="2">
    <citation type="submission" date="2020-11" db="EMBL/GenBank/DDBJ databases">
        <authorList>
            <person name="McCartney M.A."/>
            <person name="Auch B."/>
            <person name="Kono T."/>
            <person name="Mallez S."/>
            <person name="Becker A."/>
            <person name="Gohl D.M."/>
            <person name="Silverstein K.A.T."/>
            <person name="Koren S."/>
            <person name="Bechman K.B."/>
            <person name="Herman A."/>
            <person name="Abrahante J.E."/>
            <person name="Garbe J."/>
        </authorList>
    </citation>
    <scope>NUCLEOTIDE SEQUENCE</scope>
    <source>
        <strain evidence="1">Duluth1</strain>
        <tissue evidence="1">Whole animal</tissue>
    </source>
</reference>
<evidence type="ECO:0000313" key="1">
    <source>
        <dbReference type="EMBL" id="KAH3857471.1"/>
    </source>
</evidence>